<reference evidence="2 3" key="1">
    <citation type="submission" date="2011-06" db="EMBL/GenBank/DDBJ databases">
        <title>The complete genome of Spirochaeta thermophila DSM 6578.</title>
        <authorList>
            <consortium name="US DOE Joint Genome Institute (JGI-PGF)"/>
            <person name="Lucas S."/>
            <person name="Lapidus A."/>
            <person name="Bruce D."/>
            <person name="Goodwin L."/>
            <person name="Pitluck S."/>
            <person name="Peters L."/>
            <person name="Kyrpides N."/>
            <person name="Mavromatis K."/>
            <person name="Ivanova N."/>
            <person name="Mikailova N."/>
            <person name="Pagani I."/>
            <person name="Chertkov O."/>
            <person name="Detter J.C."/>
            <person name="Tapia R."/>
            <person name="Han C."/>
            <person name="Land M."/>
            <person name="Hauser L."/>
            <person name="Markowitz V."/>
            <person name="Cheng J.-F."/>
            <person name="Hugenholtz P."/>
            <person name="Woyke T."/>
            <person name="Wu D."/>
            <person name="Spring S."/>
            <person name="Merkhoffer B."/>
            <person name="Schneider S."/>
            <person name="Klenk H.-P."/>
            <person name="Eisen J.A."/>
        </authorList>
    </citation>
    <scope>NUCLEOTIDE SEQUENCE [LARGE SCALE GENOMIC DNA]</scope>
    <source>
        <strain evidence="3">ATCC 700085 / DSM 6578 / Z-1203</strain>
    </source>
</reference>
<gene>
    <name evidence="2" type="ordered locus">Spith_0149</name>
</gene>
<evidence type="ECO:0000313" key="2">
    <source>
        <dbReference type="EMBL" id="AEJ60436.1"/>
    </source>
</evidence>
<dbReference type="HOGENOM" id="CLU_184596_0_0_12"/>
<dbReference type="EMBL" id="CP002903">
    <property type="protein sequence ID" value="AEJ60436.1"/>
    <property type="molecule type" value="Genomic_DNA"/>
</dbReference>
<dbReference type="InterPro" id="IPR031316">
    <property type="entry name" value="FlgM_C"/>
</dbReference>
<name>G0GC72_WINT7</name>
<dbReference type="SUPFAM" id="SSF101498">
    <property type="entry name" value="Anti-sigma factor FlgM"/>
    <property type="match status" value="1"/>
</dbReference>
<dbReference type="OrthoDB" id="361428at2"/>
<dbReference type="KEGG" id="stq:Spith_0149"/>
<dbReference type="Proteomes" id="UP000007254">
    <property type="component" value="Chromosome"/>
</dbReference>
<proteinExistence type="predicted"/>
<evidence type="ECO:0000259" key="1">
    <source>
        <dbReference type="Pfam" id="PF04316"/>
    </source>
</evidence>
<keyword evidence="3" id="KW-1185">Reference proteome</keyword>
<protein>
    <submittedName>
        <fullName evidence="2">Anti-sigma-28 factor FlgM family protein</fullName>
    </submittedName>
</protein>
<accession>G0GC72</accession>
<dbReference type="AlphaFoldDB" id="G0GC72"/>
<dbReference type="InterPro" id="IPR035890">
    <property type="entry name" value="Anti-sigma-28_factor_FlgM_sf"/>
</dbReference>
<dbReference type="Pfam" id="PF04316">
    <property type="entry name" value="FlgM"/>
    <property type="match status" value="1"/>
</dbReference>
<dbReference type="RefSeq" id="WP_014623842.1">
    <property type="nucleotide sequence ID" value="NC_017583.1"/>
</dbReference>
<dbReference type="STRING" id="869211.Spith_0149"/>
<organism evidence="2 3">
    <name type="scientific">Winmispira thermophila (strain ATCC 700085 / DSM 6578 / Z-1203)</name>
    <name type="common">Spirochaeta thermophila</name>
    <dbReference type="NCBI Taxonomy" id="869211"/>
    <lineage>
        <taxon>Bacteria</taxon>
        <taxon>Pseudomonadati</taxon>
        <taxon>Spirochaetota</taxon>
        <taxon>Spirochaetia</taxon>
        <taxon>Winmispirales</taxon>
        <taxon>Winmispiraceae</taxon>
        <taxon>Winmispira</taxon>
    </lineage>
</organism>
<feature type="domain" description="Anti-sigma-28 factor FlgM C-terminal" evidence="1">
    <location>
        <begin position="31"/>
        <end position="89"/>
    </location>
</feature>
<evidence type="ECO:0000313" key="3">
    <source>
        <dbReference type="Proteomes" id="UP000007254"/>
    </source>
</evidence>
<sequence length="94" mass="10868">MTVERTGPVDPIGRYLKTQKTEKVVKKQEGDSITLSEEAKFRAELHKSIELVKQAPDIRQDRIEEIRKKLEDPSYIDDKVIEVVADRVLKMFGL</sequence>